<dbReference type="Pfam" id="PF13411">
    <property type="entry name" value="MerR_1"/>
    <property type="match status" value="1"/>
</dbReference>
<dbReference type="InterPro" id="IPR029442">
    <property type="entry name" value="GyrI-like"/>
</dbReference>
<dbReference type="Pfam" id="PF06445">
    <property type="entry name" value="GyrI-like"/>
    <property type="match status" value="1"/>
</dbReference>
<dbReference type="PROSITE" id="PS50937">
    <property type="entry name" value="HTH_MERR_2"/>
    <property type="match status" value="1"/>
</dbReference>
<feature type="domain" description="HTH merR-type" evidence="3">
    <location>
        <begin position="1"/>
        <end position="70"/>
    </location>
</feature>
<dbReference type="InterPro" id="IPR011256">
    <property type="entry name" value="Reg_factor_effector_dom_sf"/>
</dbReference>
<evidence type="ECO:0000256" key="2">
    <source>
        <dbReference type="SAM" id="Coils"/>
    </source>
</evidence>
<gene>
    <name evidence="4" type="ORF">GCM10008938_02590</name>
</gene>
<feature type="coiled-coil region" evidence="2">
    <location>
        <begin position="77"/>
        <end position="104"/>
    </location>
</feature>
<accession>A0ABQ2CTR6</accession>
<evidence type="ECO:0000313" key="5">
    <source>
        <dbReference type="Proteomes" id="UP000632222"/>
    </source>
</evidence>
<dbReference type="SMART" id="SM00871">
    <property type="entry name" value="AraC_E_bind"/>
    <property type="match status" value="1"/>
</dbReference>
<dbReference type="EMBL" id="BMOD01000001">
    <property type="protein sequence ID" value="GGJ19889.1"/>
    <property type="molecule type" value="Genomic_DNA"/>
</dbReference>
<reference evidence="5" key="1">
    <citation type="journal article" date="2019" name="Int. J. Syst. Evol. Microbiol.">
        <title>The Global Catalogue of Microorganisms (GCM) 10K type strain sequencing project: providing services to taxonomists for standard genome sequencing and annotation.</title>
        <authorList>
            <consortium name="The Broad Institute Genomics Platform"/>
            <consortium name="The Broad Institute Genome Sequencing Center for Infectious Disease"/>
            <person name="Wu L."/>
            <person name="Ma J."/>
        </authorList>
    </citation>
    <scope>NUCLEOTIDE SEQUENCE [LARGE SCALE GENOMIC DNA]</scope>
    <source>
        <strain evidence="5">JCM 14370</strain>
    </source>
</reference>
<dbReference type="PANTHER" id="PTHR30204">
    <property type="entry name" value="REDOX-CYCLING DRUG-SENSING TRANSCRIPTIONAL ACTIVATOR SOXR"/>
    <property type="match status" value="1"/>
</dbReference>
<evidence type="ECO:0000259" key="3">
    <source>
        <dbReference type="PROSITE" id="PS50937"/>
    </source>
</evidence>
<proteinExistence type="predicted"/>
<dbReference type="InterPro" id="IPR010499">
    <property type="entry name" value="AraC_E-bd"/>
</dbReference>
<evidence type="ECO:0000313" key="4">
    <source>
        <dbReference type="EMBL" id="GGJ19889.1"/>
    </source>
</evidence>
<name>A0ABQ2CTR6_9DEIO</name>
<dbReference type="Gene3D" id="1.10.1660.10">
    <property type="match status" value="1"/>
</dbReference>
<dbReference type="SUPFAM" id="SSF55136">
    <property type="entry name" value="Probable bacterial effector-binding domain"/>
    <property type="match status" value="1"/>
</dbReference>
<dbReference type="SMART" id="SM00422">
    <property type="entry name" value="HTH_MERR"/>
    <property type="match status" value="1"/>
</dbReference>
<dbReference type="PANTHER" id="PTHR30204:SF97">
    <property type="entry name" value="MERR FAMILY REGULATORY PROTEIN"/>
    <property type="match status" value="1"/>
</dbReference>
<keyword evidence="1" id="KW-0238">DNA-binding</keyword>
<dbReference type="CDD" id="cd01106">
    <property type="entry name" value="HTH_TipAL-Mta"/>
    <property type="match status" value="1"/>
</dbReference>
<comment type="caution">
    <text evidence="4">The sequence shown here is derived from an EMBL/GenBank/DDBJ whole genome shotgun (WGS) entry which is preliminary data.</text>
</comment>
<dbReference type="Proteomes" id="UP000632222">
    <property type="component" value="Unassembled WGS sequence"/>
</dbReference>
<dbReference type="InterPro" id="IPR000551">
    <property type="entry name" value="MerR-type_HTH_dom"/>
</dbReference>
<dbReference type="InterPro" id="IPR047057">
    <property type="entry name" value="MerR_fam"/>
</dbReference>
<dbReference type="PROSITE" id="PS00552">
    <property type="entry name" value="HTH_MERR_1"/>
    <property type="match status" value="1"/>
</dbReference>
<sequence>MFKIGEFARITGVTLRTLRHYDELGLLSPSRISDNDYRVYTAGDLQKMQQILSLRDLGMPLERIRQVTQGLSRADFLLLLEEHRAALREELEHLQSKISRLEHKLKEVHMYSPEIRSIPERFVLSAQGTAQDYQHVTAPMQQLWDRLCGHLAQHPATRTGPDTVVWYGDYGDMEAFTLELVFPIAAPIETAEGVRCYLQEATPEMGVVLHKGSYEDLGDAYAALAAFLEQHGYERTGHMREAYLHFGEDQKDHLTEIHVPVRKKA</sequence>
<protein>
    <submittedName>
        <fullName evidence="4">MerR family transcriptional regulator</fullName>
    </submittedName>
</protein>
<dbReference type="RefSeq" id="WP_188998634.1">
    <property type="nucleotide sequence ID" value="NZ_BMOD01000001.1"/>
</dbReference>
<keyword evidence="2" id="KW-0175">Coiled coil</keyword>
<keyword evidence="5" id="KW-1185">Reference proteome</keyword>
<dbReference type="InterPro" id="IPR009061">
    <property type="entry name" value="DNA-bd_dom_put_sf"/>
</dbReference>
<organism evidence="4 5">
    <name type="scientific">Deinococcus roseus</name>
    <dbReference type="NCBI Taxonomy" id="392414"/>
    <lineage>
        <taxon>Bacteria</taxon>
        <taxon>Thermotogati</taxon>
        <taxon>Deinococcota</taxon>
        <taxon>Deinococci</taxon>
        <taxon>Deinococcales</taxon>
        <taxon>Deinococcaceae</taxon>
        <taxon>Deinococcus</taxon>
    </lineage>
</organism>
<dbReference type="Gene3D" id="3.20.80.10">
    <property type="entry name" value="Regulatory factor, effector binding domain"/>
    <property type="match status" value="1"/>
</dbReference>
<dbReference type="PRINTS" id="PR00040">
    <property type="entry name" value="HTHMERR"/>
</dbReference>
<dbReference type="SUPFAM" id="SSF46955">
    <property type="entry name" value="Putative DNA-binding domain"/>
    <property type="match status" value="1"/>
</dbReference>
<evidence type="ECO:0000256" key="1">
    <source>
        <dbReference type="ARBA" id="ARBA00023125"/>
    </source>
</evidence>